<evidence type="ECO:0000259" key="6">
    <source>
        <dbReference type="PROSITE" id="PS51898"/>
    </source>
</evidence>
<keyword evidence="3 5" id="KW-0238">DNA-binding</keyword>
<dbReference type="SUPFAM" id="SSF56349">
    <property type="entry name" value="DNA breaking-rejoining enzymes"/>
    <property type="match status" value="1"/>
</dbReference>
<dbReference type="InterPro" id="IPR044068">
    <property type="entry name" value="CB"/>
</dbReference>
<evidence type="ECO:0000313" key="9">
    <source>
        <dbReference type="Proteomes" id="UP000598820"/>
    </source>
</evidence>
<evidence type="ECO:0000256" key="2">
    <source>
        <dbReference type="ARBA" id="ARBA00022908"/>
    </source>
</evidence>
<dbReference type="Proteomes" id="UP000598820">
    <property type="component" value="Unassembled WGS sequence"/>
</dbReference>
<dbReference type="EMBL" id="JACWZY010000031">
    <property type="protein sequence ID" value="MBD2704402.1"/>
    <property type="molecule type" value="Genomic_DNA"/>
</dbReference>
<keyword evidence="2" id="KW-0229">DNA integration</keyword>
<comment type="similarity">
    <text evidence="1">Belongs to the 'phage' integrase family.</text>
</comment>
<dbReference type="InterPro" id="IPR002104">
    <property type="entry name" value="Integrase_catalytic"/>
</dbReference>
<dbReference type="InterPro" id="IPR050090">
    <property type="entry name" value="Tyrosine_recombinase_XerCD"/>
</dbReference>
<name>A0A926Y3R7_9BACT</name>
<sequence length="394" mass="46218">MLRQYKKPQLYNAGGDIKKKWYVHYSYINPKTGKYQRIKQYQDLNSYHTKKERIEYADLLIKAIEEDLEAGYNPFAKVNEQTVAGSYTLEQCVPAFLATKERQLRGKTIMGYRSILNMFLDWAKRTENHDRHLSELTTEDVENYFRWAQKNRNLAPTTHNTELTTIRSFFTFWIGKRLINYNPASGIKRLREEVAKHTVYSDAQIKLITDYLSQSDTPRDKQLLQYIKFIYYTCIRPKEIRMLKVGDIRLKTDTILVPANVSKSGRSEPVDIAPGLDEVIEEMGLATADPDWYVFGNQAKGVAGDYSDPRPGPKPVGINYFSDLYRELTKELGLSEEHTLYSWKHTRNVHLYMEDKDLLRLMRHNRHTDPKVTMRYLRNLGLLVDTRIKNARRI</sequence>
<feature type="domain" description="Core-binding (CB)" evidence="7">
    <location>
        <begin position="87"/>
        <end position="174"/>
    </location>
</feature>
<evidence type="ECO:0000313" key="8">
    <source>
        <dbReference type="EMBL" id="MBD2704402.1"/>
    </source>
</evidence>
<evidence type="ECO:0000259" key="7">
    <source>
        <dbReference type="PROSITE" id="PS51900"/>
    </source>
</evidence>
<dbReference type="GO" id="GO:0006310">
    <property type="term" value="P:DNA recombination"/>
    <property type="evidence" value="ECO:0007669"/>
    <property type="project" value="UniProtKB-KW"/>
</dbReference>
<evidence type="ECO:0000256" key="5">
    <source>
        <dbReference type="PROSITE-ProRule" id="PRU01248"/>
    </source>
</evidence>
<organism evidence="8 9">
    <name type="scientific">Spirosoma profusum</name>
    <dbReference type="NCBI Taxonomy" id="2771354"/>
    <lineage>
        <taxon>Bacteria</taxon>
        <taxon>Pseudomonadati</taxon>
        <taxon>Bacteroidota</taxon>
        <taxon>Cytophagia</taxon>
        <taxon>Cytophagales</taxon>
        <taxon>Cytophagaceae</taxon>
        <taxon>Spirosoma</taxon>
    </lineage>
</organism>
<dbReference type="Gene3D" id="1.10.443.10">
    <property type="entry name" value="Intergrase catalytic core"/>
    <property type="match status" value="1"/>
</dbReference>
<dbReference type="PANTHER" id="PTHR30349">
    <property type="entry name" value="PHAGE INTEGRASE-RELATED"/>
    <property type="match status" value="1"/>
</dbReference>
<accession>A0A926Y3R7</accession>
<dbReference type="GO" id="GO:0003677">
    <property type="term" value="F:DNA binding"/>
    <property type="evidence" value="ECO:0007669"/>
    <property type="project" value="UniProtKB-UniRule"/>
</dbReference>
<dbReference type="AlphaFoldDB" id="A0A926Y3R7"/>
<dbReference type="Pfam" id="PF00589">
    <property type="entry name" value="Phage_integrase"/>
    <property type="match status" value="1"/>
</dbReference>
<comment type="caution">
    <text evidence="8">The sequence shown here is derived from an EMBL/GenBank/DDBJ whole genome shotgun (WGS) entry which is preliminary data.</text>
</comment>
<proteinExistence type="inferred from homology"/>
<protein>
    <submittedName>
        <fullName evidence="8">Site-specific integrase</fullName>
    </submittedName>
</protein>
<dbReference type="RefSeq" id="WP_190890947.1">
    <property type="nucleotide sequence ID" value="NZ_JACWZY010000031.1"/>
</dbReference>
<keyword evidence="9" id="KW-1185">Reference proteome</keyword>
<evidence type="ECO:0000256" key="1">
    <source>
        <dbReference type="ARBA" id="ARBA00008857"/>
    </source>
</evidence>
<dbReference type="InterPro" id="IPR013762">
    <property type="entry name" value="Integrase-like_cat_sf"/>
</dbReference>
<dbReference type="Pfam" id="PF13495">
    <property type="entry name" value="Phage_int_SAM_4"/>
    <property type="match status" value="1"/>
</dbReference>
<dbReference type="InterPro" id="IPR011010">
    <property type="entry name" value="DNA_brk_join_enz"/>
</dbReference>
<dbReference type="InterPro" id="IPR010998">
    <property type="entry name" value="Integrase_recombinase_N"/>
</dbReference>
<reference evidence="8" key="1">
    <citation type="submission" date="2020-09" db="EMBL/GenBank/DDBJ databases">
        <authorList>
            <person name="Kim M.K."/>
        </authorList>
    </citation>
    <scope>NUCLEOTIDE SEQUENCE</scope>
    <source>
        <strain evidence="8">BT702</strain>
    </source>
</reference>
<dbReference type="PROSITE" id="PS51900">
    <property type="entry name" value="CB"/>
    <property type="match status" value="1"/>
</dbReference>
<evidence type="ECO:0000256" key="3">
    <source>
        <dbReference type="ARBA" id="ARBA00023125"/>
    </source>
</evidence>
<feature type="domain" description="Tyr recombinase" evidence="6">
    <location>
        <begin position="194"/>
        <end position="393"/>
    </location>
</feature>
<dbReference type="PROSITE" id="PS51898">
    <property type="entry name" value="TYR_RECOMBINASE"/>
    <property type="match status" value="1"/>
</dbReference>
<gene>
    <name evidence="8" type="ORF">IC229_27425</name>
</gene>
<dbReference type="Gene3D" id="1.10.150.130">
    <property type="match status" value="1"/>
</dbReference>
<evidence type="ECO:0000256" key="4">
    <source>
        <dbReference type="ARBA" id="ARBA00023172"/>
    </source>
</evidence>
<keyword evidence="4" id="KW-0233">DNA recombination</keyword>
<dbReference type="InterPro" id="IPR004107">
    <property type="entry name" value="Integrase_SAM-like_N"/>
</dbReference>
<dbReference type="PANTHER" id="PTHR30349:SF41">
    <property type="entry name" value="INTEGRASE_RECOMBINASE PROTEIN MJ0367-RELATED"/>
    <property type="match status" value="1"/>
</dbReference>
<dbReference type="GO" id="GO:0015074">
    <property type="term" value="P:DNA integration"/>
    <property type="evidence" value="ECO:0007669"/>
    <property type="project" value="UniProtKB-KW"/>
</dbReference>